<reference evidence="1" key="1">
    <citation type="submission" date="2014-11" db="EMBL/GenBank/DDBJ databases">
        <authorList>
            <person name="Amaro Gonzalez C."/>
        </authorList>
    </citation>
    <scope>NUCLEOTIDE SEQUENCE</scope>
</reference>
<dbReference type="EMBL" id="GBXM01094229">
    <property type="protein sequence ID" value="JAH14348.1"/>
    <property type="molecule type" value="Transcribed_RNA"/>
</dbReference>
<sequence length="64" mass="7468">MPASATLCTFFEVLSLPCTDRWTHCNKNKNSDARWGACAVVYIKVLGRRRDFCSFWLRTPARWI</sequence>
<proteinExistence type="predicted"/>
<evidence type="ECO:0000313" key="1">
    <source>
        <dbReference type="EMBL" id="JAH14348.1"/>
    </source>
</evidence>
<reference evidence="1" key="2">
    <citation type="journal article" date="2015" name="Fish Shellfish Immunol.">
        <title>Early steps in the European eel (Anguilla anguilla)-Vibrio vulnificus interaction in the gills: Role of the RtxA13 toxin.</title>
        <authorList>
            <person name="Callol A."/>
            <person name="Pajuelo D."/>
            <person name="Ebbesson L."/>
            <person name="Teles M."/>
            <person name="MacKenzie S."/>
            <person name="Amaro C."/>
        </authorList>
    </citation>
    <scope>NUCLEOTIDE SEQUENCE</scope>
</reference>
<organism evidence="1">
    <name type="scientific">Anguilla anguilla</name>
    <name type="common">European freshwater eel</name>
    <name type="synonym">Muraena anguilla</name>
    <dbReference type="NCBI Taxonomy" id="7936"/>
    <lineage>
        <taxon>Eukaryota</taxon>
        <taxon>Metazoa</taxon>
        <taxon>Chordata</taxon>
        <taxon>Craniata</taxon>
        <taxon>Vertebrata</taxon>
        <taxon>Euteleostomi</taxon>
        <taxon>Actinopterygii</taxon>
        <taxon>Neopterygii</taxon>
        <taxon>Teleostei</taxon>
        <taxon>Anguilliformes</taxon>
        <taxon>Anguillidae</taxon>
        <taxon>Anguilla</taxon>
    </lineage>
</organism>
<accession>A0A0E9QE25</accession>
<dbReference type="AlphaFoldDB" id="A0A0E9QE25"/>
<name>A0A0E9QE25_ANGAN</name>
<protein>
    <submittedName>
        <fullName evidence="1">Uncharacterized protein</fullName>
    </submittedName>
</protein>